<evidence type="ECO:0000256" key="2">
    <source>
        <dbReference type="ARBA" id="ARBA00006171"/>
    </source>
</evidence>
<evidence type="ECO:0000256" key="4">
    <source>
        <dbReference type="ARBA" id="ARBA00022842"/>
    </source>
</evidence>
<dbReference type="PANTHER" id="PTHR46193:SF18">
    <property type="entry name" value="HEXITOL PHOSPHATASE B"/>
    <property type="match status" value="1"/>
</dbReference>
<dbReference type="SFLD" id="SFLDG01129">
    <property type="entry name" value="C1.5:_HAD__Beta-PGM__Phosphata"/>
    <property type="match status" value="1"/>
</dbReference>
<evidence type="ECO:0000256" key="5">
    <source>
        <dbReference type="ARBA" id="ARBA00023277"/>
    </source>
</evidence>
<dbReference type="InterPro" id="IPR023198">
    <property type="entry name" value="PGP-like_dom2"/>
</dbReference>
<dbReference type="NCBIfam" id="TIGR01509">
    <property type="entry name" value="HAD-SF-IA-v3"/>
    <property type="match status" value="1"/>
</dbReference>
<evidence type="ECO:0000313" key="6">
    <source>
        <dbReference type="EMBL" id="TXJ13644.1"/>
    </source>
</evidence>
<dbReference type="InterPro" id="IPR036412">
    <property type="entry name" value="HAD-like_sf"/>
</dbReference>
<dbReference type="AlphaFoldDB" id="A0A5C8CJU9"/>
<dbReference type="Proteomes" id="UP000325116">
    <property type="component" value="Unassembled WGS sequence"/>
</dbReference>
<dbReference type="Gene3D" id="1.10.150.240">
    <property type="entry name" value="Putative phosphatase, domain 2"/>
    <property type="match status" value="1"/>
</dbReference>
<dbReference type="PRINTS" id="PR00413">
    <property type="entry name" value="HADHALOGNASE"/>
</dbReference>
<sequence length="190" mass="21868">MNEIKLMIFDLDGTIIDSADANYNAYHDALKEIGIDLTREFFNINCFNGQHYKQFLPMLIPDEKEGIIEKVHNRKQEIYKNNLKNINTHPYILEIINNNKGIKKLALATTAGKVAVENVLKNINMENIFDLIITGDDVIKRKPNPEVFLKCINYFNVLPKESVIFEDSDTGIEAAKYTGAWVIKIEKWAY</sequence>
<name>A0A5C8CJU9_9SPIR</name>
<evidence type="ECO:0000313" key="7">
    <source>
        <dbReference type="Proteomes" id="UP000325116"/>
    </source>
</evidence>
<dbReference type="SUPFAM" id="SSF56784">
    <property type="entry name" value="HAD-like"/>
    <property type="match status" value="1"/>
</dbReference>
<dbReference type="Pfam" id="PF13419">
    <property type="entry name" value="HAD_2"/>
    <property type="match status" value="1"/>
</dbReference>
<dbReference type="GO" id="GO:0046872">
    <property type="term" value="F:metal ion binding"/>
    <property type="evidence" value="ECO:0007669"/>
    <property type="project" value="UniProtKB-KW"/>
</dbReference>
<comment type="similarity">
    <text evidence="2">Belongs to the HAD-like hydrolase superfamily. CbbY/CbbZ/Gph/YieH family.</text>
</comment>
<protein>
    <submittedName>
        <fullName evidence="6">HAD family phosphatase</fullName>
    </submittedName>
</protein>
<reference evidence="6 7" key="1">
    <citation type="journal article" date="1992" name="Lakartidningen">
        <title>[Penicillin V and not amoxicillin is the first choice preparation in acute otitis].</title>
        <authorList>
            <person name="Kamme C."/>
            <person name="Lundgren K."/>
            <person name="Prellner K."/>
        </authorList>
    </citation>
    <scope>NUCLEOTIDE SEQUENCE [LARGE SCALE GENOMIC DNA]</scope>
    <source>
        <strain evidence="6 7">W1</strain>
    </source>
</reference>
<dbReference type="EMBL" id="SAXT01000001">
    <property type="protein sequence ID" value="TXJ13644.1"/>
    <property type="molecule type" value="Genomic_DNA"/>
</dbReference>
<dbReference type="InterPro" id="IPR023214">
    <property type="entry name" value="HAD_sf"/>
</dbReference>
<evidence type="ECO:0000256" key="1">
    <source>
        <dbReference type="ARBA" id="ARBA00001946"/>
    </source>
</evidence>
<keyword evidence="3" id="KW-0479">Metal-binding</keyword>
<dbReference type="RefSeq" id="WP_147757771.1">
    <property type="nucleotide sequence ID" value="NZ_SAXT01000001.1"/>
</dbReference>
<proteinExistence type="inferred from homology"/>
<dbReference type="GO" id="GO:0003824">
    <property type="term" value="F:catalytic activity"/>
    <property type="evidence" value="ECO:0007669"/>
    <property type="project" value="UniProtKB-ARBA"/>
</dbReference>
<keyword evidence="5" id="KW-0119">Carbohydrate metabolism</keyword>
<dbReference type="InterPro" id="IPR041492">
    <property type="entry name" value="HAD_2"/>
</dbReference>
<gene>
    <name evidence="6" type="ORF">EPJ80_02590</name>
</gene>
<accession>A0A5C8CJU9</accession>
<comment type="caution">
    <text evidence="6">The sequence shown here is derived from an EMBL/GenBank/DDBJ whole genome shotgun (WGS) entry which is preliminary data.</text>
</comment>
<dbReference type="InterPro" id="IPR051600">
    <property type="entry name" value="Beta-PGM-like"/>
</dbReference>
<dbReference type="InterPro" id="IPR006439">
    <property type="entry name" value="HAD-SF_hydro_IA"/>
</dbReference>
<dbReference type="PANTHER" id="PTHR46193">
    <property type="entry name" value="6-PHOSPHOGLUCONATE PHOSPHATASE"/>
    <property type="match status" value="1"/>
</dbReference>
<comment type="cofactor">
    <cofactor evidence="1">
        <name>Mg(2+)</name>
        <dbReference type="ChEBI" id="CHEBI:18420"/>
    </cofactor>
</comment>
<evidence type="ECO:0000256" key="3">
    <source>
        <dbReference type="ARBA" id="ARBA00022723"/>
    </source>
</evidence>
<dbReference type="Gene3D" id="3.40.50.1000">
    <property type="entry name" value="HAD superfamily/HAD-like"/>
    <property type="match status" value="1"/>
</dbReference>
<dbReference type="SFLD" id="SFLDS00003">
    <property type="entry name" value="Haloacid_Dehalogenase"/>
    <property type="match status" value="1"/>
</dbReference>
<organism evidence="6 7">
    <name type="scientific">Brachyspira aalborgi</name>
    <dbReference type="NCBI Taxonomy" id="29522"/>
    <lineage>
        <taxon>Bacteria</taxon>
        <taxon>Pseudomonadati</taxon>
        <taxon>Spirochaetota</taxon>
        <taxon>Spirochaetia</taxon>
        <taxon>Brachyspirales</taxon>
        <taxon>Brachyspiraceae</taxon>
        <taxon>Brachyspira</taxon>
    </lineage>
</organism>
<keyword evidence="4" id="KW-0460">Magnesium</keyword>